<feature type="transmembrane region" description="Helical" evidence="1">
    <location>
        <begin position="89"/>
        <end position="110"/>
    </location>
</feature>
<dbReference type="InterPro" id="IPR045770">
    <property type="entry name" value="DUF6223"/>
</dbReference>
<keyword evidence="1" id="KW-0812">Transmembrane</keyword>
<dbReference type="Proteomes" id="UP001499841">
    <property type="component" value="Unassembled WGS sequence"/>
</dbReference>
<organism evidence="2 3">
    <name type="scientific">Georgenia daeguensis</name>
    <dbReference type="NCBI Taxonomy" id="908355"/>
    <lineage>
        <taxon>Bacteria</taxon>
        <taxon>Bacillati</taxon>
        <taxon>Actinomycetota</taxon>
        <taxon>Actinomycetes</taxon>
        <taxon>Micrococcales</taxon>
        <taxon>Bogoriellaceae</taxon>
        <taxon>Georgenia</taxon>
    </lineage>
</organism>
<keyword evidence="1" id="KW-0472">Membrane</keyword>
<keyword evidence="1" id="KW-1133">Transmembrane helix</keyword>
<name>A0ABP8EWF0_9MICO</name>
<feature type="transmembrane region" description="Helical" evidence="1">
    <location>
        <begin position="55"/>
        <end position="77"/>
    </location>
</feature>
<evidence type="ECO:0000313" key="2">
    <source>
        <dbReference type="EMBL" id="GAA4288330.1"/>
    </source>
</evidence>
<dbReference type="EMBL" id="BAABBA010000013">
    <property type="protein sequence ID" value="GAA4288330.1"/>
    <property type="molecule type" value="Genomic_DNA"/>
</dbReference>
<evidence type="ECO:0000313" key="3">
    <source>
        <dbReference type="Proteomes" id="UP001499841"/>
    </source>
</evidence>
<proteinExistence type="predicted"/>
<protein>
    <submittedName>
        <fullName evidence="2">Uncharacterized protein</fullName>
    </submittedName>
</protein>
<accession>A0ABP8EWF0</accession>
<reference evidence="3" key="1">
    <citation type="journal article" date="2019" name="Int. J. Syst. Evol. Microbiol.">
        <title>The Global Catalogue of Microorganisms (GCM) 10K type strain sequencing project: providing services to taxonomists for standard genome sequencing and annotation.</title>
        <authorList>
            <consortium name="The Broad Institute Genomics Platform"/>
            <consortium name="The Broad Institute Genome Sequencing Center for Infectious Disease"/>
            <person name="Wu L."/>
            <person name="Ma J."/>
        </authorList>
    </citation>
    <scope>NUCLEOTIDE SEQUENCE [LARGE SCALE GENOMIC DNA]</scope>
    <source>
        <strain evidence="3">JCM 17459</strain>
    </source>
</reference>
<feature type="transmembrane region" description="Helical" evidence="1">
    <location>
        <begin position="20"/>
        <end position="43"/>
    </location>
</feature>
<evidence type="ECO:0000256" key="1">
    <source>
        <dbReference type="SAM" id="Phobius"/>
    </source>
</evidence>
<dbReference type="RefSeq" id="WP_345042116.1">
    <property type="nucleotide sequence ID" value="NZ_BAABBA010000013.1"/>
</dbReference>
<comment type="caution">
    <text evidence="2">The sequence shown here is derived from an EMBL/GenBank/DDBJ whole genome shotgun (WGS) entry which is preliminary data.</text>
</comment>
<keyword evidence="3" id="KW-1185">Reference proteome</keyword>
<sequence length="125" mass="11828">MFVSHLAAAAEVGAYTFTTARFWATAAALLALAATVLAALARARAARGRGEGGRRAAVVALVAGLGAAAGGAVTLLVADGGPGTGNGVVAGGAAVVLGLAAVVLGGRVLARSRRADAPALAGNGR</sequence>
<gene>
    <name evidence="2" type="ORF">GCM10022262_26900</name>
</gene>
<dbReference type="Pfam" id="PF19733">
    <property type="entry name" value="DUF6223"/>
    <property type="match status" value="1"/>
</dbReference>